<comment type="caution">
    <text evidence="1">The sequence shown here is derived from an EMBL/GenBank/DDBJ whole genome shotgun (WGS) entry which is preliminary data.</text>
</comment>
<evidence type="ECO:0000313" key="2">
    <source>
        <dbReference type="Proteomes" id="UP000237423"/>
    </source>
</evidence>
<organism evidence="1 2">
    <name type="scientific">Methylovulum psychrotolerans</name>
    <dbReference type="NCBI Taxonomy" id="1704499"/>
    <lineage>
        <taxon>Bacteria</taxon>
        <taxon>Pseudomonadati</taxon>
        <taxon>Pseudomonadota</taxon>
        <taxon>Gammaproteobacteria</taxon>
        <taxon>Methylococcales</taxon>
        <taxon>Methylococcaceae</taxon>
        <taxon>Methylovulum</taxon>
    </lineage>
</organism>
<accession>A0A2S5CH55</accession>
<sequence length="738" mass="82129">MHILSRPTVKLAWGIVLLMSVSLPIRAGSSLPLPIFTIAERPENFEEFSQGKLGIIHGQLYRPALFAAYRSLSSQPFSATEQQALLRSWQNIYERTDVKQDQNTTALNNWLAARQAVSADAPKPDINAFRQGKDYASYANCTPGAFDNARKILAARISRYTAANAFVKEWLQGQDQVFANCAKNQALPNPAPADAPAWLKQDRAYQIAAAHFYAEDYTAAQADFSHIAQDPHSEWQPLAAYLLARVAVRKAADQAAIDQINAVLANSQLAAYHNAAKQLANYVNFRLQPRQRHAELAKLLVQAKDNPQFYQDLTDYRRLLDKAELHDDEDNTEALKRQNEFRQDSDLSDWIFTVQAKDDDKTAFSHALVRWQSGRTLPWLVASLLKAPAKAAAAAALIAASASVGRESPAYLTVNYHAVRLLMAQGKNAQARAKLDALLAKPLPGHAKLAANQFYGQRLLLAQTPDEFVKYAQRQTPFLALEDSYELVDPKTDGGAMFDADATSIFNVLMPLSVLKTFALHPALPKDLKSRLLISVWTRAVLLGDDASAVAFAPHLGKYLPTLKPFLKQYQQANTPEQRHTSALWLILNNPAMRPLVNKAEGRWVEINEIDDFRDNWWCDNQADQYPSGSADNLPVGPPPAFLTAAELKQAAKENAQITALTGAANYLTAQTLQWAKASATDPRIPEALYLAVRTTRYGCTDCATKNYSKAAFELLAHHYRGSVWQRKTPYWFGRCDQ</sequence>
<dbReference type="EMBL" id="PGFZ01000014">
    <property type="protein sequence ID" value="POZ50153.1"/>
    <property type="molecule type" value="Genomic_DNA"/>
</dbReference>
<proteinExistence type="predicted"/>
<evidence type="ECO:0000313" key="1">
    <source>
        <dbReference type="EMBL" id="POZ50153.1"/>
    </source>
</evidence>
<gene>
    <name evidence="1" type="ORF">AADEFJLK_04050</name>
</gene>
<reference evidence="1 2" key="1">
    <citation type="submission" date="2017-11" db="EMBL/GenBank/DDBJ databases">
        <title>Draft Genome Sequence of Methylobacter psychrotolerans Sph1T, an Obligate Methanotroph from Low-Temperature Environments.</title>
        <authorList>
            <person name="Oshkin I.Y."/>
            <person name="Miroshnikov K."/>
            <person name="Belova S.E."/>
            <person name="Korzhenkov A."/>
            <person name="Toshchakov S.V."/>
            <person name="Dedysh S.N."/>
        </authorList>
    </citation>
    <scope>NUCLEOTIDE SEQUENCE [LARGE SCALE GENOMIC DNA]</scope>
    <source>
        <strain evidence="1 2">Sph1</strain>
    </source>
</reference>
<dbReference type="RefSeq" id="WP_146054683.1">
    <property type="nucleotide sequence ID" value="NZ_PGFZ01000014.1"/>
</dbReference>
<protein>
    <submittedName>
        <fullName evidence="1">Uncharacterized protein</fullName>
    </submittedName>
</protein>
<name>A0A2S5CH55_9GAMM</name>
<dbReference type="AlphaFoldDB" id="A0A2S5CH55"/>
<dbReference type="Proteomes" id="UP000237423">
    <property type="component" value="Unassembled WGS sequence"/>
</dbReference>